<evidence type="ECO:0000313" key="4">
    <source>
        <dbReference type="Proteomes" id="UP001309705"/>
    </source>
</evidence>
<sequence length="169" mass="18895">MTKKTLALIMSLLLATGSFSGITFAEGMNGPQDQRVQPRNNQNGGEQRHAPNANGNQRNAPNGERNNNAERNNGERRGQTAKQAPREQRNSPHFQERDRFVARGNDFRKGHPVPPRFRGDDYRVNDWRARGLRQPPAGQHWAYIDGNYVLIAAATGIITSILLNSALQN</sequence>
<dbReference type="Gene3D" id="3.10.450.160">
    <property type="entry name" value="inner membrane protein cigr"/>
    <property type="match status" value="1"/>
</dbReference>
<protein>
    <submittedName>
        <fullName evidence="3">RcnB family protein</fullName>
    </submittedName>
</protein>
<keyword evidence="2" id="KW-0732">Signal</keyword>
<feature type="compositionally biased region" description="Low complexity" evidence="1">
    <location>
        <begin position="56"/>
        <end position="71"/>
    </location>
</feature>
<dbReference type="RefSeq" id="WP_327616830.1">
    <property type="nucleotide sequence ID" value="NZ_JAYWTM010000001.1"/>
</dbReference>
<feature type="signal peptide" evidence="2">
    <location>
        <begin position="1"/>
        <end position="25"/>
    </location>
</feature>
<evidence type="ECO:0000256" key="2">
    <source>
        <dbReference type="SAM" id="SignalP"/>
    </source>
</evidence>
<reference evidence="3 4" key="1">
    <citation type="journal article" date="2017" name="Int. J. Syst. Evol. Microbiol.">
        <title>Brenneria populi subsp. brevivirga subsp. nov. isolated from symptomatic bark of Populus x euramericana canker, and description of Brenneria populi subsp. populi subsp. nov.</title>
        <authorList>
            <person name="Zheng M.H."/>
            <person name="Piao C.G."/>
            <person name="Xue H."/>
            <person name="Guo M.W."/>
            <person name="Li Y."/>
        </authorList>
    </citation>
    <scope>NUCLEOTIDE SEQUENCE [LARGE SCALE GENOMIC DNA]</scope>
    <source>
        <strain evidence="3 4">D9-5</strain>
    </source>
</reference>
<proteinExistence type="predicted"/>
<feature type="compositionally biased region" description="Polar residues" evidence="1">
    <location>
        <begin position="31"/>
        <end position="45"/>
    </location>
</feature>
<evidence type="ECO:0000313" key="3">
    <source>
        <dbReference type="EMBL" id="MEC5341674.1"/>
    </source>
</evidence>
<keyword evidence="4" id="KW-1185">Reference proteome</keyword>
<dbReference type="Pfam" id="PF11776">
    <property type="entry name" value="RcnB"/>
    <property type="match status" value="1"/>
</dbReference>
<dbReference type="EMBL" id="JAYWTM010000001">
    <property type="protein sequence ID" value="MEC5341674.1"/>
    <property type="molecule type" value="Genomic_DNA"/>
</dbReference>
<feature type="compositionally biased region" description="Basic and acidic residues" evidence="1">
    <location>
        <begin position="72"/>
        <end position="109"/>
    </location>
</feature>
<accession>A0ABU6JMU4</accession>
<dbReference type="InterPro" id="IPR024572">
    <property type="entry name" value="RcnB"/>
</dbReference>
<dbReference type="Proteomes" id="UP001309705">
    <property type="component" value="Unassembled WGS sequence"/>
</dbReference>
<feature type="region of interest" description="Disordered" evidence="1">
    <location>
        <begin position="25"/>
        <end position="116"/>
    </location>
</feature>
<feature type="chain" id="PRO_5045765461" evidence="2">
    <location>
        <begin position="26"/>
        <end position="169"/>
    </location>
</feature>
<organism evidence="3 4">
    <name type="scientific">Brenneria populi</name>
    <dbReference type="NCBI Taxonomy" id="1505588"/>
    <lineage>
        <taxon>Bacteria</taxon>
        <taxon>Pseudomonadati</taxon>
        <taxon>Pseudomonadota</taxon>
        <taxon>Gammaproteobacteria</taxon>
        <taxon>Enterobacterales</taxon>
        <taxon>Pectobacteriaceae</taxon>
        <taxon>Brenneria</taxon>
    </lineage>
</organism>
<evidence type="ECO:0000256" key="1">
    <source>
        <dbReference type="SAM" id="MobiDB-lite"/>
    </source>
</evidence>
<gene>
    <name evidence="3" type="ORF">VSX58_03475</name>
</gene>
<name>A0ABU6JMU4_9GAMM</name>
<comment type="caution">
    <text evidence="3">The sequence shown here is derived from an EMBL/GenBank/DDBJ whole genome shotgun (WGS) entry which is preliminary data.</text>
</comment>